<reference evidence="1" key="1">
    <citation type="submission" date="2025-08" db="UniProtKB">
        <authorList>
            <consortium name="Ensembl"/>
        </authorList>
    </citation>
    <scope>IDENTIFICATION</scope>
</reference>
<name>A0A3B3TEX2_9TELE</name>
<dbReference type="AlphaFoldDB" id="A0A3B3TEX2"/>
<evidence type="ECO:0000313" key="2">
    <source>
        <dbReference type="Proteomes" id="UP000261540"/>
    </source>
</evidence>
<proteinExistence type="predicted"/>
<organism evidence="1 2">
    <name type="scientific">Paramormyrops kingsleyae</name>
    <dbReference type="NCBI Taxonomy" id="1676925"/>
    <lineage>
        <taxon>Eukaryota</taxon>
        <taxon>Metazoa</taxon>
        <taxon>Chordata</taxon>
        <taxon>Craniata</taxon>
        <taxon>Vertebrata</taxon>
        <taxon>Euteleostomi</taxon>
        <taxon>Actinopterygii</taxon>
        <taxon>Neopterygii</taxon>
        <taxon>Teleostei</taxon>
        <taxon>Osteoglossocephala</taxon>
        <taxon>Osteoglossomorpha</taxon>
        <taxon>Osteoglossiformes</taxon>
        <taxon>Mormyridae</taxon>
        <taxon>Paramormyrops</taxon>
    </lineage>
</organism>
<protein>
    <submittedName>
        <fullName evidence="1">Uncharacterized protein</fullName>
    </submittedName>
</protein>
<accession>A0A3B3TEX2</accession>
<sequence>CFFWDLLINKMYLYKPYSESQGLIRAQQVSEICKDIFKSTKSQNYMKQLSVSNEPKHGRFVRFNSVEEAFSKFTNSCALTARVAAPPWCGKCKAAMIII</sequence>
<dbReference type="Proteomes" id="UP000261540">
    <property type="component" value="Unplaced"/>
</dbReference>
<dbReference type="Ensembl" id="ENSPKIT00000022879.1">
    <property type="protein sequence ID" value="ENSPKIP00000041837.1"/>
    <property type="gene ID" value="ENSPKIG00000018230.1"/>
</dbReference>
<keyword evidence="2" id="KW-1185">Reference proteome</keyword>
<evidence type="ECO:0000313" key="1">
    <source>
        <dbReference type="Ensembl" id="ENSPKIP00000041837.1"/>
    </source>
</evidence>
<reference evidence="1" key="2">
    <citation type="submission" date="2025-09" db="UniProtKB">
        <authorList>
            <consortium name="Ensembl"/>
        </authorList>
    </citation>
    <scope>IDENTIFICATION</scope>
</reference>